<evidence type="ECO:0000256" key="2">
    <source>
        <dbReference type="ARBA" id="ARBA00004752"/>
    </source>
</evidence>
<evidence type="ECO:0000256" key="21">
    <source>
        <dbReference type="ARBA" id="ARBA00049966"/>
    </source>
</evidence>
<comment type="similarity">
    <text evidence="16">Belongs to the SEDS family. FtsW subfamily.</text>
</comment>
<evidence type="ECO:0000256" key="13">
    <source>
        <dbReference type="ARBA" id="ARBA00023316"/>
    </source>
</evidence>
<feature type="transmembrane region" description="Helical" evidence="22">
    <location>
        <begin position="93"/>
        <end position="113"/>
    </location>
</feature>
<evidence type="ECO:0000256" key="15">
    <source>
        <dbReference type="ARBA" id="ARBA00033270"/>
    </source>
</evidence>
<comment type="catalytic activity">
    <reaction evidence="20">
        <text>[GlcNAc-(1-&gt;4)-Mur2Ac(oyl-L-Ala-gamma-D-Glu-L-Lys-D-Ala-D-Ala)](n)-di-trans,octa-cis-undecaprenyl diphosphate + beta-D-GlcNAc-(1-&gt;4)-Mur2Ac(oyl-L-Ala-gamma-D-Glu-L-Lys-D-Ala-D-Ala)-di-trans,octa-cis-undecaprenyl diphosphate = [GlcNAc-(1-&gt;4)-Mur2Ac(oyl-L-Ala-gamma-D-Glu-L-Lys-D-Ala-D-Ala)](n+1)-di-trans,octa-cis-undecaprenyl diphosphate + di-trans,octa-cis-undecaprenyl diphosphate + H(+)</text>
        <dbReference type="Rhea" id="RHEA:23708"/>
        <dbReference type="Rhea" id="RHEA-COMP:9602"/>
        <dbReference type="Rhea" id="RHEA-COMP:9603"/>
        <dbReference type="ChEBI" id="CHEBI:15378"/>
        <dbReference type="ChEBI" id="CHEBI:58405"/>
        <dbReference type="ChEBI" id="CHEBI:60033"/>
        <dbReference type="ChEBI" id="CHEBI:78435"/>
        <dbReference type="EC" id="2.4.99.28"/>
    </reaction>
</comment>
<evidence type="ECO:0000256" key="7">
    <source>
        <dbReference type="ARBA" id="ARBA00022692"/>
    </source>
</evidence>
<dbReference type="InterPro" id="IPR013437">
    <property type="entry name" value="FtsW"/>
</dbReference>
<dbReference type="GO" id="GO:0015648">
    <property type="term" value="F:lipid-linked peptidoglycan transporter activity"/>
    <property type="evidence" value="ECO:0007669"/>
    <property type="project" value="TreeGrafter"/>
</dbReference>
<feature type="transmembrane region" description="Helical" evidence="22">
    <location>
        <begin position="162"/>
        <end position="179"/>
    </location>
</feature>
<dbReference type="EMBL" id="SDPQ02000001">
    <property type="protein sequence ID" value="KAA1399737.1"/>
    <property type="molecule type" value="Genomic_DNA"/>
</dbReference>
<keyword evidence="10 22" id="KW-1133">Transmembrane helix</keyword>
<keyword evidence="13" id="KW-0961">Cell wall biogenesis/degradation</keyword>
<keyword evidence="11 22" id="KW-0472">Membrane</keyword>
<accession>A0A5M4FHX2</accession>
<feature type="transmembrane region" description="Helical" evidence="22">
    <location>
        <begin position="27"/>
        <end position="48"/>
    </location>
</feature>
<dbReference type="RefSeq" id="WP_149687869.1">
    <property type="nucleotide sequence ID" value="NZ_SDPQ02000001.1"/>
</dbReference>
<keyword evidence="8" id="KW-0133">Cell shape</keyword>
<evidence type="ECO:0000256" key="14">
    <source>
        <dbReference type="ARBA" id="ARBA00032370"/>
    </source>
</evidence>
<gene>
    <name evidence="23" type="primary">ftsW</name>
    <name evidence="23" type="ORF">ESP70_002960</name>
</gene>
<dbReference type="OrthoDB" id="9812661at2"/>
<keyword evidence="24" id="KW-1185">Reference proteome</keyword>
<evidence type="ECO:0000256" key="18">
    <source>
        <dbReference type="ARBA" id="ARBA00041418"/>
    </source>
</evidence>
<feature type="transmembrane region" description="Helical" evidence="22">
    <location>
        <begin position="68"/>
        <end position="86"/>
    </location>
</feature>
<evidence type="ECO:0000256" key="11">
    <source>
        <dbReference type="ARBA" id="ARBA00023136"/>
    </source>
</evidence>
<comment type="subcellular location">
    <subcellularLocation>
        <location evidence="1">Cell membrane</location>
        <topology evidence="1">Multi-pass membrane protein</topology>
    </subcellularLocation>
</comment>
<reference evidence="23" key="1">
    <citation type="submission" date="2019-09" db="EMBL/GenBank/DDBJ databases">
        <authorList>
            <person name="Li J."/>
        </authorList>
    </citation>
    <scope>NUCLEOTIDE SEQUENCE [LARGE SCALE GENOMIC DNA]</scope>
    <source>
        <strain evidence="23">JCM 14732</strain>
    </source>
</reference>
<keyword evidence="3" id="KW-1003">Cell membrane</keyword>
<name>A0A5M4FHX2_9ACTN</name>
<evidence type="ECO:0000256" key="16">
    <source>
        <dbReference type="ARBA" id="ARBA00038053"/>
    </source>
</evidence>
<feature type="transmembrane region" description="Helical" evidence="22">
    <location>
        <begin position="358"/>
        <end position="380"/>
    </location>
</feature>
<dbReference type="Proteomes" id="UP000380867">
    <property type="component" value="Unassembled WGS sequence"/>
</dbReference>
<dbReference type="GO" id="GO:0032153">
    <property type="term" value="C:cell division site"/>
    <property type="evidence" value="ECO:0007669"/>
    <property type="project" value="TreeGrafter"/>
</dbReference>
<dbReference type="PANTHER" id="PTHR30474">
    <property type="entry name" value="CELL CYCLE PROTEIN"/>
    <property type="match status" value="1"/>
</dbReference>
<organism evidence="23 24">
    <name type="scientific">Aeromicrobium ginsengisoli</name>
    <dbReference type="NCBI Taxonomy" id="363867"/>
    <lineage>
        <taxon>Bacteria</taxon>
        <taxon>Bacillati</taxon>
        <taxon>Actinomycetota</taxon>
        <taxon>Actinomycetes</taxon>
        <taxon>Propionibacteriales</taxon>
        <taxon>Nocardioidaceae</taxon>
        <taxon>Aeromicrobium</taxon>
    </lineage>
</organism>
<keyword evidence="7 22" id="KW-0812">Transmembrane</keyword>
<comment type="pathway">
    <text evidence="2">Cell wall biogenesis; peptidoglycan biosynthesis.</text>
</comment>
<protein>
    <recommendedName>
        <fullName evidence="17">Probable peptidoglycan glycosyltransferase FtsW</fullName>
        <ecNumber evidence="19">2.4.99.28</ecNumber>
    </recommendedName>
    <alternativeName>
        <fullName evidence="18">Cell division protein FtsW</fullName>
    </alternativeName>
    <alternativeName>
        <fullName evidence="15">Cell wall polymerase</fullName>
    </alternativeName>
    <alternativeName>
        <fullName evidence="14">Peptidoglycan polymerase</fullName>
    </alternativeName>
</protein>
<evidence type="ECO:0000256" key="8">
    <source>
        <dbReference type="ARBA" id="ARBA00022960"/>
    </source>
</evidence>
<feature type="transmembrane region" description="Helical" evidence="22">
    <location>
        <begin position="327"/>
        <end position="352"/>
    </location>
</feature>
<evidence type="ECO:0000256" key="17">
    <source>
        <dbReference type="ARBA" id="ARBA00041185"/>
    </source>
</evidence>
<proteinExistence type="inferred from homology"/>
<evidence type="ECO:0000256" key="3">
    <source>
        <dbReference type="ARBA" id="ARBA00022475"/>
    </source>
</evidence>
<feature type="transmembrane region" description="Helical" evidence="22">
    <location>
        <begin position="133"/>
        <end position="150"/>
    </location>
</feature>
<feature type="transmembrane region" description="Helical" evidence="22">
    <location>
        <begin position="209"/>
        <end position="227"/>
    </location>
</feature>
<feature type="transmembrane region" description="Helical" evidence="22">
    <location>
        <begin position="185"/>
        <end position="202"/>
    </location>
</feature>
<dbReference type="InterPro" id="IPR018365">
    <property type="entry name" value="Cell_cycle_FtsW-rel_CS"/>
</dbReference>
<evidence type="ECO:0000256" key="9">
    <source>
        <dbReference type="ARBA" id="ARBA00022984"/>
    </source>
</evidence>
<dbReference type="PANTHER" id="PTHR30474:SF2">
    <property type="entry name" value="PEPTIDOGLYCAN GLYCOSYLTRANSFERASE FTSW-RELATED"/>
    <property type="match status" value="1"/>
</dbReference>
<evidence type="ECO:0000256" key="22">
    <source>
        <dbReference type="SAM" id="Phobius"/>
    </source>
</evidence>
<evidence type="ECO:0000313" key="23">
    <source>
        <dbReference type="EMBL" id="KAA1399737.1"/>
    </source>
</evidence>
<dbReference type="AlphaFoldDB" id="A0A5M4FHX2"/>
<evidence type="ECO:0000313" key="24">
    <source>
        <dbReference type="Proteomes" id="UP000380867"/>
    </source>
</evidence>
<comment type="function">
    <text evidence="21">Peptidoglycan polymerase that is essential for cell division.</text>
</comment>
<evidence type="ECO:0000256" key="19">
    <source>
        <dbReference type="ARBA" id="ARBA00044770"/>
    </source>
</evidence>
<dbReference type="InterPro" id="IPR001182">
    <property type="entry name" value="FtsW/RodA"/>
</dbReference>
<evidence type="ECO:0000256" key="6">
    <source>
        <dbReference type="ARBA" id="ARBA00022679"/>
    </source>
</evidence>
<keyword evidence="9" id="KW-0573">Peptidoglycan synthesis</keyword>
<keyword evidence="5" id="KW-0328">Glycosyltransferase</keyword>
<dbReference type="GO" id="GO:0005886">
    <property type="term" value="C:plasma membrane"/>
    <property type="evidence" value="ECO:0007669"/>
    <property type="project" value="UniProtKB-SubCell"/>
</dbReference>
<dbReference type="EC" id="2.4.99.28" evidence="19"/>
<keyword evidence="12" id="KW-0131">Cell cycle</keyword>
<keyword evidence="4" id="KW-0132">Cell division</keyword>
<dbReference type="GO" id="GO:0071555">
    <property type="term" value="P:cell wall organization"/>
    <property type="evidence" value="ECO:0007669"/>
    <property type="project" value="UniProtKB-KW"/>
</dbReference>
<keyword evidence="6" id="KW-0808">Transferase</keyword>
<dbReference type="PROSITE" id="PS00428">
    <property type="entry name" value="FTSW_RODA_SPOVE"/>
    <property type="match status" value="1"/>
</dbReference>
<dbReference type="GO" id="GO:0008360">
    <property type="term" value="P:regulation of cell shape"/>
    <property type="evidence" value="ECO:0007669"/>
    <property type="project" value="UniProtKB-KW"/>
</dbReference>
<dbReference type="GO" id="GO:0008955">
    <property type="term" value="F:peptidoglycan glycosyltransferase activity"/>
    <property type="evidence" value="ECO:0007669"/>
    <property type="project" value="UniProtKB-EC"/>
</dbReference>
<evidence type="ECO:0000256" key="4">
    <source>
        <dbReference type="ARBA" id="ARBA00022618"/>
    </source>
</evidence>
<dbReference type="GO" id="GO:0009252">
    <property type="term" value="P:peptidoglycan biosynthetic process"/>
    <property type="evidence" value="ECO:0007669"/>
    <property type="project" value="UniProtKB-KW"/>
</dbReference>
<evidence type="ECO:0000256" key="20">
    <source>
        <dbReference type="ARBA" id="ARBA00049902"/>
    </source>
</evidence>
<comment type="caution">
    <text evidence="23">The sequence shown here is derived from an EMBL/GenBank/DDBJ whole genome shotgun (WGS) entry which is preliminary data.</text>
</comment>
<evidence type="ECO:0000256" key="5">
    <source>
        <dbReference type="ARBA" id="ARBA00022676"/>
    </source>
</evidence>
<evidence type="ECO:0000256" key="1">
    <source>
        <dbReference type="ARBA" id="ARBA00004651"/>
    </source>
</evidence>
<sequence>MTTTAERRSPAIVEAARRTLERPLASYQLVLGSTALLLGLGLIMVLSASSVYALRNYGNSFAIVERQLIFAVLGVIGAVIAARIPLRLMRKLILPFLLVSVALILATFVPGVGVEVHGNRNWLPLVGGFQLQPSEFAKLALVLWIADLYARRQKYLSTPRYVLTPMVPIAGFVSLLVVGQHDLGTALVLFALIVGMLWVAGLPARHMGGILAGLFVLLVIAVATSPHRVARLLNFTNPQSDPESAGFQAIHGMMALARGGFWGVGLGGSRQKWGSLPEAHTDFILAVIGEELGLLGTFVVLVLFIVLAFAGIRIASRTPDPFVRYAASGIMIWIMVQAVINIGMVLGLLPVIGIPLPLISYGGSSLLVTLVAMGVLLNCAKTEPGARRALAAGRANRARDRVSRRS</sequence>
<evidence type="ECO:0000256" key="10">
    <source>
        <dbReference type="ARBA" id="ARBA00022989"/>
    </source>
</evidence>
<evidence type="ECO:0000256" key="12">
    <source>
        <dbReference type="ARBA" id="ARBA00023306"/>
    </source>
</evidence>
<feature type="transmembrane region" description="Helical" evidence="22">
    <location>
        <begin position="292"/>
        <end position="315"/>
    </location>
</feature>
<dbReference type="Pfam" id="PF01098">
    <property type="entry name" value="FTSW_RODA_SPOVE"/>
    <property type="match status" value="1"/>
</dbReference>
<dbReference type="GO" id="GO:0051301">
    <property type="term" value="P:cell division"/>
    <property type="evidence" value="ECO:0007669"/>
    <property type="project" value="UniProtKB-KW"/>
</dbReference>
<dbReference type="NCBIfam" id="TIGR02614">
    <property type="entry name" value="ftsW"/>
    <property type="match status" value="1"/>
</dbReference>